<dbReference type="EMBL" id="LSRX01000545">
    <property type="protein sequence ID" value="OLP94381.1"/>
    <property type="molecule type" value="Genomic_DNA"/>
</dbReference>
<accession>A0A1Q9DGS4</accession>
<dbReference type="Proteomes" id="UP000186817">
    <property type="component" value="Unassembled WGS sequence"/>
</dbReference>
<keyword evidence="2" id="KW-0472">Membrane</keyword>
<reference evidence="3 4" key="1">
    <citation type="submission" date="2016-02" db="EMBL/GenBank/DDBJ databases">
        <title>Genome analysis of coral dinoflagellate symbionts highlights evolutionary adaptations to a symbiotic lifestyle.</title>
        <authorList>
            <person name="Aranda M."/>
            <person name="Li Y."/>
            <person name="Liew Y.J."/>
            <person name="Baumgarten S."/>
            <person name="Simakov O."/>
            <person name="Wilson M."/>
            <person name="Piel J."/>
            <person name="Ashoor H."/>
            <person name="Bougouffa S."/>
            <person name="Bajic V.B."/>
            <person name="Ryu T."/>
            <person name="Ravasi T."/>
            <person name="Bayer T."/>
            <person name="Micklem G."/>
            <person name="Kim H."/>
            <person name="Bhak J."/>
            <person name="Lajeunesse T.C."/>
            <person name="Voolstra C.R."/>
        </authorList>
    </citation>
    <scope>NUCLEOTIDE SEQUENCE [LARGE SCALE GENOMIC DNA]</scope>
    <source>
        <strain evidence="3 4">CCMP2467</strain>
    </source>
</reference>
<name>A0A1Q9DGS4_SYMMI</name>
<organism evidence="3 4">
    <name type="scientific">Symbiodinium microadriaticum</name>
    <name type="common">Dinoflagellate</name>
    <name type="synonym">Zooxanthella microadriatica</name>
    <dbReference type="NCBI Taxonomy" id="2951"/>
    <lineage>
        <taxon>Eukaryota</taxon>
        <taxon>Sar</taxon>
        <taxon>Alveolata</taxon>
        <taxon>Dinophyceae</taxon>
        <taxon>Suessiales</taxon>
        <taxon>Symbiodiniaceae</taxon>
        <taxon>Symbiodinium</taxon>
    </lineage>
</organism>
<feature type="region of interest" description="Disordered" evidence="1">
    <location>
        <begin position="21"/>
        <end position="77"/>
    </location>
</feature>
<keyword evidence="4" id="KW-1185">Reference proteome</keyword>
<keyword evidence="2" id="KW-1133">Transmembrane helix</keyword>
<feature type="transmembrane region" description="Helical" evidence="2">
    <location>
        <begin position="87"/>
        <end position="108"/>
    </location>
</feature>
<feature type="compositionally biased region" description="Low complexity" evidence="1">
    <location>
        <begin position="41"/>
        <end position="70"/>
    </location>
</feature>
<evidence type="ECO:0000256" key="2">
    <source>
        <dbReference type="SAM" id="Phobius"/>
    </source>
</evidence>
<sequence length="477" mass="51601">MTQTATTTVSVSKNHTATTTVSMTQTTTAEANQSKTEVSGTSQAAAITSTISQTRTRTISSTTSHTQTSTQPRAAAAEPMANTEVPWLTILCFLAGFAVLVAVLGFLWRRWRKKPGREVLDVREPGDQDAQTDLEVQQKSLFESVAPGAAPPQSSNGSGTGCQVAGETSMQVLEVKPGDQDAQKILLGSAAPPEDQAQDAKSQEQASMHTVLGVEPDDQDIDLEVSGSAVLHDPRQDSREVLEADQLEPQLRDSVSSSWWCWCGVEAPEPIVPDTSLKLARDRERSLSEAVLSVEKRTRTLSSTSSLQAPCREEEAPRIAMISARFNDKNKKTEMKFREVCDTLRQRQLEVLMVEAGGGEDFGTLTAMYLGKLKKKKGIMLAVCTPDYGERTSSPYCTYAELKFAMDHGIDILPLKVDSVYPPSPPCEDGVASGLVQMAMPDNKVYIDCVGKSVDDIAAKIEEKLRSSKARGSSGHG</sequence>
<evidence type="ECO:0000256" key="1">
    <source>
        <dbReference type="SAM" id="MobiDB-lite"/>
    </source>
</evidence>
<feature type="compositionally biased region" description="Low complexity" evidence="1">
    <location>
        <begin position="21"/>
        <end position="31"/>
    </location>
</feature>
<keyword evidence="2" id="KW-0812">Transmembrane</keyword>
<gene>
    <name evidence="3" type="ORF">AK812_SmicGene23614</name>
</gene>
<dbReference type="AlphaFoldDB" id="A0A1Q9DGS4"/>
<evidence type="ECO:0000313" key="3">
    <source>
        <dbReference type="EMBL" id="OLP94381.1"/>
    </source>
</evidence>
<comment type="caution">
    <text evidence="3">The sequence shown here is derived from an EMBL/GenBank/DDBJ whole genome shotgun (WGS) entry which is preliminary data.</text>
</comment>
<dbReference type="OrthoDB" id="411940at2759"/>
<evidence type="ECO:0000313" key="4">
    <source>
        <dbReference type="Proteomes" id="UP000186817"/>
    </source>
</evidence>
<protein>
    <submittedName>
        <fullName evidence="3">Uncharacterized protein</fullName>
    </submittedName>
</protein>
<proteinExistence type="predicted"/>
<feature type="region of interest" description="Disordered" evidence="1">
    <location>
        <begin position="145"/>
        <end position="164"/>
    </location>
</feature>